<comment type="caution">
    <text evidence="1">The sequence shown here is derived from an EMBL/GenBank/DDBJ whole genome shotgun (WGS) entry which is preliminary data.</text>
</comment>
<keyword evidence="2" id="KW-1185">Reference proteome</keyword>
<accession>A0A9X2F301</accession>
<dbReference type="RefSeq" id="WP_252588429.1">
    <property type="nucleotide sequence ID" value="NZ_JAMWYS010000042.1"/>
</dbReference>
<protein>
    <submittedName>
        <fullName evidence="1">Uncharacterized protein</fullName>
    </submittedName>
</protein>
<reference evidence="1" key="1">
    <citation type="submission" date="2022-06" db="EMBL/GenBank/DDBJ databases">
        <title>Solitalea sp. MAHUQ-68 isolated from rhizospheric soil.</title>
        <authorList>
            <person name="Huq M.A."/>
        </authorList>
    </citation>
    <scope>NUCLEOTIDE SEQUENCE</scope>
    <source>
        <strain evidence="1">MAHUQ-68</strain>
    </source>
</reference>
<sequence length="134" mass="15231">MKKDLPQNIVKDVAIVIALEKESAVSREWNVYLLNLNNKPLETVLISSRGFGLHNGKEVKTSILRHSIGEIGGKDYAKVEAIDEQVFGLTNEYWLSFYMDGVLFDKKYIFLPESVVEDNFIKLPLIDKVGVMIQ</sequence>
<gene>
    <name evidence="1" type="ORF">NF867_12970</name>
</gene>
<dbReference type="AlphaFoldDB" id="A0A9X2F301"/>
<organism evidence="1 2">
    <name type="scientific">Solitalea agri</name>
    <dbReference type="NCBI Taxonomy" id="2953739"/>
    <lineage>
        <taxon>Bacteria</taxon>
        <taxon>Pseudomonadati</taxon>
        <taxon>Bacteroidota</taxon>
        <taxon>Sphingobacteriia</taxon>
        <taxon>Sphingobacteriales</taxon>
        <taxon>Sphingobacteriaceae</taxon>
        <taxon>Solitalea</taxon>
    </lineage>
</organism>
<evidence type="ECO:0000313" key="2">
    <source>
        <dbReference type="Proteomes" id="UP001155182"/>
    </source>
</evidence>
<dbReference type="EMBL" id="JAMWYS010000042">
    <property type="protein sequence ID" value="MCO4293777.1"/>
    <property type="molecule type" value="Genomic_DNA"/>
</dbReference>
<name>A0A9X2F301_9SPHI</name>
<proteinExistence type="predicted"/>
<evidence type="ECO:0000313" key="1">
    <source>
        <dbReference type="EMBL" id="MCO4293777.1"/>
    </source>
</evidence>
<dbReference type="Proteomes" id="UP001155182">
    <property type="component" value="Unassembled WGS sequence"/>
</dbReference>